<sequence>MNKKEFKQYLQAMVHSMLEKVPGYNEFDPTADLSEDYFSDDFQEDPSEDIPEELIEELSNALEKLEATYGFGDDWGNIHEWGELTDWAGMKDADGYGSSDSCGFSDPCDWENPCHPKKPSHKPKFKKHFNDDKWLKCFIFTCLKLKLILCLLKNGKFGLREIKREIELIEKAIFNPTFGLKEIKKEIRRIECGIFSPTFGLPEIKSEVSAIESAIFSETFGLQEIKSEVSTLLFEFEQFLAAQGPAQNLTTGPFLATAGETVAEVKAFNATATFQSVTFEIFEIGTCPLSLIDSVAFLNITPCCGSFALLTLNNLLLTDINVIINAEASASFGIFLYAASRATATGPKVTEFFSADFLPLGTICV</sequence>
<proteinExistence type="predicted"/>
<keyword evidence="2" id="KW-1185">Reference proteome</keyword>
<name>A0A1M4S8F8_9FIRM</name>
<dbReference type="STRING" id="1121429.SAMN02745133_00006"/>
<dbReference type="EMBL" id="FQUY01000001">
    <property type="protein sequence ID" value="SHE28455.1"/>
    <property type="molecule type" value="Genomic_DNA"/>
</dbReference>
<protein>
    <submittedName>
        <fullName evidence="1">Uncharacterized protein</fullName>
    </submittedName>
</protein>
<evidence type="ECO:0000313" key="2">
    <source>
        <dbReference type="Proteomes" id="UP000184148"/>
    </source>
</evidence>
<gene>
    <name evidence="1" type="ORF">SAMN02745133_00006</name>
</gene>
<organism evidence="1 2">
    <name type="scientific">Desulforamulus putei DSM 12395</name>
    <dbReference type="NCBI Taxonomy" id="1121429"/>
    <lineage>
        <taxon>Bacteria</taxon>
        <taxon>Bacillati</taxon>
        <taxon>Bacillota</taxon>
        <taxon>Clostridia</taxon>
        <taxon>Eubacteriales</taxon>
        <taxon>Peptococcaceae</taxon>
        <taxon>Desulforamulus</taxon>
    </lineage>
</organism>
<dbReference type="OrthoDB" id="1785681at2"/>
<reference evidence="2" key="1">
    <citation type="submission" date="2016-11" db="EMBL/GenBank/DDBJ databases">
        <authorList>
            <person name="Varghese N."/>
            <person name="Submissions S."/>
        </authorList>
    </citation>
    <scope>NUCLEOTIDE SEQUENCE [LARGE SCALE GENOMIC DNA]</scope>
    <source>
        <strain evidence="2">DSM 12395</strain>
    </source>
</reference>
<dbReference type="Proteomes" id="UP000184148">
    <property type="component" value="Unassembled WGS sequence"/>
</dbReference>
<evidence type="ECO:0000313" key="1">
    <source>
        <dbReference type="EMBL" id="SHE28455.1"/>
    </source>
</evidence>
<dbReference type="AlphaFoldDB" id="A0A1M4S8F8"/>
<accession>A0A1M4S8F8</accession>
<dbReference type="RefSeq" id="WP_073233791.1">
    <property type="nucleotide sequence ID" value="NZ_FQUY01000001.1"/>
</dbReference>